<organism evidence="3 4">
    <name type="scientific">Rosa chinensis</name>
    <name type="common">China rose</name>
    <dbReference type="NCBI Taxonomy" id="74649"/>
    <lineage>
        <taxon>Eukaryota</taxon>
        <taxon>Viridiplantae</taxon>
        <taxon>Streptophyta</taxon>
        <taxon>Embryophyta</taxon>
        <taxon>Tracheophyta</taxon>
        <taxon>Spermatophyta</taxon>
        <taxon>Magnoliopsida</taxon>
        <taxon>eudicotyledons</taxon>
        <taxon>Gunneridae</taxon>
        <taxon>Pentapetalae</taxon>
        <taxon>rosids</taxon>
        <taxon>fabids</taxon>
        <taxon>Rosales</taxon>
        <taxon>Rosaceae</taxon>
        <taxon>Rosoideae</taxon>
        <taxon>Rosoideae incertae sedis</taxon>
        <taxon>Rosa</taxon>
    </lineage>
</organism>
<dbReference type="PANTHER" id="PTHR47926:SF347">
    <property type="entry name" value="PENTATRICOPEPTIDE REPEAT-CONTAINING PROTEIN"/>
    <property type="match status" value="1"/>
</dbReference>
<keyword evidence="1" id="KW-0677">Repeat</keyword>
<keyword evidence="4" id="KW-1185">Reference proteome</keyword>
<evidence type="ECO:0000256" key="2">
    <source>
        <dbReference type="PROSITE-ProRule" id="PRU00708"/>
    </source>
</evidence>
<dbReference type="Pfam" id="PF20431">
    <property type="entry name" value="E_motif"/>
    <property type="match status" value="1"/>
</dbReference>
<dbReference type="Proteomes" id="UP000238479">
    <property type="component" value="Chromosome 7"/>
</dbReference>
<dbReference type="FunFam" id="1.25.40.10:FF:001811">
    <property type="entry name" value="Putative pentatricopeptide repeat-containing protein At1g64310"/>
    <property type="match status" value="1"/>
</dbReference>
<dbReference type="GO" id="GO:0003723">
    <property type="term" value="F:RNA binding"/>
    <property type="evidence" value="ECO:0007669"/>
    <property type="project" value="InterPro"/>
</dbReference>
<dbReference type="OMA" id="GIHGFCL"/>
<evidence type="ECO:0000313" key="3">
    <source>
        <dbReference type="EMBL" id="PRQ17242.1"/>
    </source>
</evidence>
<dbReference type="PROSITE" id="PS51375">
    <property type="entry name" value="PPR"/>
    <property type="match status" value="5"/>
</dbReference>
<dbReference type="AlphaFoldDB" id="A0A2P6P5R2"/>
<dbReference type="NCBIfam" id="TIGR00756">
    <property type="entry name" value="PPR"/>
    <property type="match status" value="4"/>
</dbReference>
<feature type="repeat" description="PPR" evidence="2">
    <location>
        <begin position="169"/>
        <end position="203"/>
    </location>
</feature>
<feature type="repeat" description="PPR" evidence="2">
    <location>
        <begin position="406"/>
        <end position="436"/>
    </location>
</feature>
<dbReference type="Pfam" id="PF13041">
    <property type="entry name" value="PPR_2"/>
    <property type="match status" value="3"/>
</dbReference>
<comment type="caution">
    <text evidence="3">The sequence shown here is derived from an EMBL/GenBank/DDBJ whole genome shotgun (WGS) entry which is preliminary data.</text>
</comment>
<dbReference type="InterPro" id="IPR011990">
    <property type="entry name" value="TPR-like_helical_dom_sf"/>
</dbReference>
<dbReference type="InterPro" id="IPR046848">
    <property type="entry name" value="E_motif"/>
</dbReference>
<gene>
    <name evidence="3" type="ORF">RchiOBHm_Chr7g0192851</name>
</gene>
<dbReference type="FunFam" id="1.25.40.10:FF:000351">
    <property type="entry name" value="Pentatricopeptide repeat-containing protein"/>
    <property type="match status" value="1"/>
</dbReference>
<feature type="repeat" description="PPR" evidence="2">
    <location>
        <begin position="270"/>
        <end position="304"/>
    </location>
</feature>
<dbReference type="EMBL" id="PDCK01000045">
    <property type="protein sequence ID" value="PRQ17242.1"/>
    <property type="molecule type" value="Genomic_DNA"/>
</dbReference>
<accession>A0A2P6P5R2</accession>
<sequence>MLLQFQLLHLDLSKVYQSLSRTKQLHSLIIKTHLSPDPFYATRIVRFYAVNGDLHSARKVFDESPSRSVYLWNSIIRAHAQAHKFDHAFSLFNRMVRSETKPDNFTYACLIRACSDNFDLEGLRLMHCGVTVSGLGLDSICSSALVTAYSKLGLVDEASRVFHGTPQLDLVMWNSLISGYGNFGFWDKGLELFSMMRCMKVVPDGYTFVGLLSGLKDSSLLSVGQGIHGLCLKSNLDSNDHVCSVLVSMYSRCRCMDSAHKVFSGLFEPDLVTWSSLITGYSHSGDYEKALFFFRCLNMEGKKADPILIASVLAAASQIANVAPGSEIHAYVLRRGLESDVMISSALIAMYSKCGFMGIGTRVFKIMPEKNIVSYNSLILGLGLHGLAAEAFRMFNEILRNGLVPDESTFSALLCACCHSGLVKDGREIFRKMRKEFGIEARAEHYVHLVKLLGMEGRLEEAYNLILSLPEPVDSGIWGALLSCCDACGDSELAEIIAQKLFESNSEKSAYTVMLSNIYAGDGRWDDSKKLRDYITERQLRKTTGVSWIKGFSRSA</sequence>
<dbReference type="PANTHER" id="PTHR47926">
    <property type="entry name" value="PENTATRICOPEPTIDE REPEAT-CONTAINING PROTEIN"/>
    <property type="match status" value="1"/>
</dbReference>
<protein>
    <submittedName>
        <fullName evidence="3">Putative tetratricopeptide-like helical domain-containing protein</fullName>
    </submittedName>
</protein>
<dbReference type="GO" id="GO:0009451">
    <property type="term" value="P:RNA modification"/>
    <property type="evidence" value="ECO:0007669"/>
    <property type="project" value="InterPro"/>
</dbReference>
<reference evidence="3 4" key="1">
    <citation type="journal article" date="2018" name="Nat. Genet.">
        <title>The Rosa genome provides new insights in the design of modern roses.</title>
        <authorList>
            <person name="Bendahmane M."/>
        </authorList>
    </citation>
    <scope>NUCLEOTIDE SEQUENCE [LARGE SCALE GENOMIC DNA]</scope>
    <source>
        <strain evidence="4">cv. Old Blush</strain>
    </source>
</reference>
<dbReference type="FunFam" id="1.25.40.10:FF:000090">
    <property type="entry name" value="Pentatricopeptide repeat-containing protein, chloroplastic"/>
    <property type="match status" value="1"/>
</dbReference>
<name>A0A2P6P5R2_ROSCH</name>
<proteinExistence type="predicted"/>
<evidence type="ECO:0000313" key="4">
    <source>
        <dbReference type="Proteomes" id="UP000238479"/>
    </source>
</evidence>
<dbReference type="InterPro" id="IPR046960">
    <property type="entry name" value="PPR_At4g14850-like_plant"/>
</dbReference>
<feature type="repeat" description="PPR" evidence="2">
    <location>
        <begin position="68"/>
        <end position="102"/>
    </location>
</feature>
<dbReference type="InterPro" id="IPR002885">
    <property type="entry name" value="PPR_rpt"/>
</dbReference>
<feature type="repeat" description="PPR" evidence="2">
    <location>
        <begin position="371"/>
        <end position="405"/>
    </location>
</feature>
<dbReference type="Pfam" id="PF01535">
    <property type="entry name" value="PPR"/>
    <property type="match status" value="2"/>
</dbReference>
<dbReference type="Gene3D" id="1.25.40.10">
    <property type="entry name" value="Tetratricopeptide repeat domain"/>
    <property type="match status" value="5"/>
</dbReference>
<dbReference type="OrthoDB" id="185373at2759"/>
<dbReference type="Gramene" id="PRQ17242">
    <property type="protein sequence ID" value="PRQ17242"/>
    <property type="gene ID" value="RchiOBHm_Chr7g0192851"/>
</dbReference>
<evidence type="ECO:0000256" key="1">
    <source>
        <dbReference type="ARBA" id="ARBA00022737"/>
    </source>
</evidence>